<dbReference type="AlphaFoldDB" id="F5XGI5"/>
<proteinExistence type="predicted"/>
<evidence type="ECO:0000313" key="3">
    <source>
        <dbReference type="Proteomes" id="UP000007947"/>
    </source>
</evidence>
<dbReference type="InterPro" id="IPR029068">
    <property type="entry name" value="Glyas_Bleomycin-R_OHBP_Dase"/>
</dbReference>
<dbReference type="eggNOG" id="COG0346">
    <property type="taxonomic scope" value="Bacteria"/>
</dbReference>
<dbReference type="HOGENOM" id="CLU_148021_1_0_11"/>
<dbReference type="Pfam" id="PF00903">
    <property type="entry name" value="Glyoxalase"/>
    <property type="match status" value="1"/>
</dbReference>
<dbReference type="Gene3D" id="3.10.180.10">
    <property type="entry name" value="2,3-Dihydroxybiphenyl 1,2-Dioxygenase, domain 1"/>
    <property type="match status" value="1"/>
</dbReference>
<keyword evidence="3" id="KW-1185">Reference proteome</keyword>
<dbReference type="EMBL" id="AP012204">
    <property type="protein sequence ID" value="BAK33092.1"/>
    <property type="molecule type" value="Genomic_DNA"/>
</dbReference>
<dbReference type="RefSeq" id="WP_013860981.1">
    <property type="nucleotide sequence ID" value="NC_015635.1"/>
</dbReference>
<dbReference type="PROSITE" id="PS51819">
    <property type="entry name" value="VOC"/>
    <property type="match status" value="1"/>
</dbReference>
<evidence type="ECO:0000313" key="2">
    <source>
        <dbReference type="EMBL" id="BAK33092.1"/>
    </source>
</evidence>
<dbReference type="InterPro" id="IPR037523">
    <property type="entry name" value="VOC_core"/>
</dbReference>
<dbReference type="KEGG" id="mph:MLP_00780"/>
<sequence length="113" mass="12282">MSLDLFAGVPVSDLPRAYAWFEQLLGPLESFDPNDTERVWTVTEHGYLYALLAPEDAGHAHVTMFVGDLDQFLAAAAERGLEPTAQEQYENGVRKAIFRDPDGNEIGVGGASG</sequence>
<gene>
    <name evidence="2" type="ordered locus">MLP_00780</name>
</gene>
<protein>
    <recommendedName>
        <fullName evidence="1">VOC domain-containing protein</fullName>
    </recommendedName>
</protein>
<dbReference type="InterPro" id="IPR004360">
    <property type="entry name" value="Glyas_Fos-R_dOase_dom"/>
</dbReference>
<organism evidence="2 3">
    <name type="scientific">Microlunatus phosphovorus (strain ATCC 700054 / DSM 10555 / JCM 9379 / NBRC 101784 / NCIMB 13414 / VKM Ac-1990 / NM-1)</name>
    <dbReference type="NCBI Taxonomy" id="1032480"/>
    <lineage>
        <taxon>Bacteria</taxon>
        <taxon>Bacillati</taxon>
        <taxon>Actinomycetota</taxon>
        <taxon>Actinomycetes</taxon>
        <taxon>Propionibacteriales</taxon>
        <taxon>Propionibacteriaceae</taxon>
        <taxon>Microlunatus</taxon>
    </lineage>
</organism>
<dbReference type="STRING" id="1032480.MLP_00780"/>
<dbReference type="OrthoDB" id="2453533at2"/>
<dbReference type="SUPFAM" id="SSF54593">
    <property type="entry name" value="Glyoxalase/Bleomycin resistance protein/Dihydroxybiphenyl dioxygenase"/>
    <property type="match status" value="1"/>
</dbReference>
<accession>F5XGI5</accession>
<reference evidence="2 3" key="1">
    <citation type="submission" date="2011-05" db="EMBL/GenBank/DDBJ databases">
        <title>Whole genome sequence of Microlunatus phosphovorus NM-1.</title>
        <authorList>
            <person name="Hosoyama A."/>
            <person name="Sasaki K."/>
            <person name="Harada T."/>
            <person name="Igarashi R."/>
            <person name="Kawakoshi A."/>
            <person name="Sasagawa M."/>
            <person name="Fukada J."/>
            <person name="Nakamura S."/>
            <person name="Katano Y."/>
            <person name="Hanada S."/>
            <person name="Kamagata Y."/>
            <person name="Nakamura N."/>
            <person name="Yamazaki S."/>
            <person name="Fujita N."/>
        </authorList>
    </citation>
    <scope>NUCLEOTIDE SEQUENCE [LARGE SCALE GENOMIC DNA]</scope>
    <source>
        <strain evidence="3">ATCC 700054 / DSM 10555 / JCM 9379 / NBRC 101784 / NCIMB 13414 / VKM Ac-1990 / NM-1</strain>
    </source>
</reference>
<dbReference type="Proteomes" id="UP000007947">
    <property type="component" value="Chromosome"/>
</dbReference>
<dbReference type="CDD" id="cd06587">
    <property type="entry name" value="VOC"/>
    <property type="match status" value="1"/>
</dbReference>
<name>F5XGI5_MICPN</name>
<feature type="domain" description="VOC" evidence="1">
    <location>
        <begin position="2"/>
        <end position="111"/>
    </location>
</feature>
<evidence type="ECO:0000259" key="1">
    <source>
        <dbReference type="PROSITE" id="PS51819"/>
    </source>
</evidence>